<dbReference type="Proteomes" id="UP000826656">
    <property type="component" value="Unassembled WGS sequence"/>
</dbReference>
<protein>
    <submittedName>
        <fullName evidence="1">Uncharacterized protein</fullName>
    </submittedName>
</protein>
<evidence type="ECO:0000313" key="2">
    <source>
        <dbReference type="Proteomes" id="UP000826656"/>
    </source>
</evidence>
<gene>
    <name evidence="1" type="ORF">KY290_025805</name>
</gene>
<accession>A0ABQ7UUL5</accession>
<organism evidence="1 2">
    <name type="scientific">Solanum tuberosum</name>
    <name type="common">Potato</name>
    <dbReference type="NCBI Taxonomy" id="4113"/>
    <lineage>
        <taxon>Eukaryota</taxon>
        <taxon>Viridiplantae</taxon>
        <taxon>Streptophyta</taxon>
        <taxon>Embryophyta</taxon>
        <taxon>Tracheophyta</taxon>
        <taxon>Spermatophyta</taxon>
        <taxon>Magnoliopsida</taxon>
        <taxon>eudicotyledons</taxon>
        <taxon>Gunneridae</taxon>
        <taxon>Pentapetalae</taxon>
        <taxon>asterids</taxon>
        <taxon>lamiids</taxon>
        <taxon>Solanales</taxon>
        <taxon>Solanaceae</taxon>
        <taxon>Solanoideae</taxon>
        <taxon>Solaneae</taxon>
        <taxon>Solanum</taxon>
    </lineage>
</organism>
<dbReference type="EMBL" id="JAIVGD010000018">
    <property type="protein sequence ID" value="KAH0755535.1"/>
    <property type="molecule type" value="Genomic_DNA"/>
</dbReference>
<evidence type="ECO:0000313" key="1">
    <source>
        <dbReference type="EMBL" id="KAH0755535.1"/>
    </source>
</evidence>
<reference evidence="1 2" key="1">
    <citation type="journal article" date="2021" name="bioRxiv">
        <title>Chromosome-scale and haplotype-resolved genome assembly of a tetraploid potato cultivar.</title>
        <authorList>
            <person name="Sun H."/>
            <person name="Jiao W.-B."/>
            <person name="Krause K."/>
            <person name="Campoy J.A."/>
            <person name="Goel M."/>
            <person name="Folz-Donahue K."/>
            <person name="Kukat C."/>
            <person name="Huettel B."/>
            <person name="Schneeberger K."/>
        </authorList>
    </citation>
    <scope>NUCLEOTIDE SEQUENCE [LARGE SCALE GENOMIC DNA]</scope>
    <source>
        <strain evidence="1">SolTubOtavaFocal</strain>
        <tissue evidence="1">Leaves</tissue>
    </source>
</reference>
<sequence length="199" mass="23084">MYKDGGRRWGAMTTNVFESYNGLLKKARRLPVTAMVRMTFKTLVDRFVERNNLAIALLQSNMPWPLAIDKKFNDYCQKAQRHTDMMTYNTGDRVFEILTFAHYGKGENVHKVTAEDKKCSCGKYYKQTYTETFTPVGDEMYWLPTPLNLIANTEYLRTCGMQVRSRLKNDMDIAPARMARKCSVCKETGHTKARCPTRF</sequence>
<name>A0ABQ7UUL5_SOLTU</name>
<keyword evidence="2" id="KW-1185">Reference proteome</keyword>
<comment type="caution">
    <text evidence="1">The sequence shown here is derived from an EMBL/GenBank/DDBJ whole genome shotgun (WGS) entry which is preliminary data.</text>
</comment>
<proteinExistence type="predicted"/>